<dbReference type="InterPro" id="IPR012337">
    <property type="entry name" value="RNaseH-like_sf"/>
</dbReference>
<evidence type="ECO:0000313" key="1">
    <source>
        <dbReference type="EMBL" id="WMV24304.1"/>
    </source>
</evidence>
<name>A0AAF0QQS2_SOLVR</name>
<dbReference type="EMBL" id="CP133615">
    <property type="protein sequence ID" value="WMV24304.1"/>
    <property type="molecule type" value="Genomic_DNA"/>
</dbReference>
<reference evidence="1" key="1">
    <citation type="submission" date="2023-08" db="EMBL/GenBank/DDBJ databases">
        <title>A de novo genome assembly of Solanum verrucosum Schlechtendal, a Mexican diploid species geographically isolated from the other diploid A-genome species in potato relatives.</title>
        <authorList>
            <person name="Hosaka K."/>
        </authorList>
    </citation>
    <scope>NUCLEOTIDE SEQUENCE</scope>
    <source>
        <tissue evidence="1">Young leaves</tissue>
    </source>
</reference>
<dbReference type="InterPro" id="IPR052160">
    <property type="entry name" value="Gypsy_RT_Integrase-like"/>
</dbReference>
<dbReference type="GO" id="GO:0003676">
    <property type="term" value="F:nucleic acid binding"/>
    <property type="evidence" value="ECO:0007669"/>
    <property type="project" value="InterPro"/>
</dbReference>
<dbReference type="PANTHER" id="PTHR47266">
    <property type="entry name" value="ENDONUCLEASE-RELATED"/>
    <property type="match status" value="1"/>
</dbReference>
<dbReference type="SUPFAM" id="SSF53098">
    <property type="entry name" value="Ribonuclease H-like"/>
    <property type="match status" value="1"/>
</dbReference>
<gene>
    <name evidence="1" type="ORF">MTR67_017689</name>
</gene>
<dbReference type="InterPro" id="IPR036397">
    <property type="entry name" value="RNaseH_sf"/>
</dbReference>
<sequence length="208" mass="23299">MESHPPSIGGPRDLSRAVDHLMGHTGARGSQTYFTSPKCQITGPFTGRGPDDGLRSSASGSCIDQFSISSSTTSVIKTEGRHSISPQTSGQVEVSNHEIKIILSKTVNGSRTDWSRKLDDALWEYQTAYKTPIGMSPYQLVFGKSCHLPVELEHKALWVLKALNLDWTKASRERLDQLNEIDEFRLRSYDSSSIYKEKMKIWHDTQIV</sequence>
<protein>
    <submittedName>
        <fullName evidence="1">Uncharacterized protein</fullName>
    </submittedName>
</protein>
<evidence type="ECO:0000313" key="2">
    <source>
        <dbReference type="Proteomes" id="UP001234989"/>
    </source>
</evidence>
<proteinExistence type="predicted"/>
<accession>A0AAF0QQS2</accession>
<organism evidence="1 2">
    <name type="scientific">Solanum verrucosum</name>
    <dbReference type="NCBI Taxonomy" id="315347"/>
    <lineage>
        <taxon>Eukaryota</taxon>
        <taxon>Viridiplantae</taxon>
        <taxon>Streptophyta</taxon>
        <taxon>Embryophyta</taxon>
        <taxon>Tracheophyta</taxon>
        <taxon>Spermatophyta</taxon>
        <taxon>Magnoliopsida</taxon>
        <taxon>eudicotyledons</taxon>
        <taxon>Gunneridae</taxon>
        <taxon>Pentapetalae</taxon>
        <taxon>asterids</taxon>
        <taxon>lamiids</taxon>
        <taxon>Solanales</taxon>
        <taxon>Solanaceae</taxon>
        <taxon>Solanoideae</taxon>
        <taxon>Solaneae</taxon>
        <taxon>Solanum</taxon>
    </lineage>
</organism>
<keyword evidence="2" id="KW-1185">Reference proteome</keyword>
<dbReference type="Gene3D" id="3.30.420.10">
    <property type="entry name" value="Ribonuclease H-like superfamily/Ribonuclease H"/>
    <property type="match status" value="1"/>
</dbReference>
<dbReference type="AlphaFoldDB" id="A0AAF0QQS2"/>
<dbReference type="Proteomes" id="UP001234989">
    <property type="component" value="Chromosome 4"/>
</dbReference>